<dbReference type="InterPro" id="IPR001830">
    <property type="entry name" value="Glyco_trans_20"/>
</dbReference>
<gene>
    <name evidence="10" type="ORF">DDT56_10125</name>
</gene>
<reference evidence="10 11" key="1">
    <citation type="submission" date="2018-04" db="EMBL/GenBank/DDBJ databases">
        <title>Brenneria corticis sp.nov.</title>
        <authorList>
            <person name="Li Y."/>
        </authorList>
    </citation>
    <scope>NUCLEOTIDE SEQUENCE [LARGE SCALE GENOMIC DNA]</scope>
    <source>
        <strain evidence="10 11">CFCC 11842</strain>
    </source>
</reference>
<dbReference type="Pfam" id="PF00982">
    <property type="entry name" value="Glyco_transf_20"/>
    <property type="match status" value="1"/>
</dbReference>
<dbReference type="GO" id="GO:0005992">
    <property type="term" value="P:trehalose biosynthetic process"/>
    <property type="evidence" value="ECO:0007669"/>
    <property type="project" value="UniProtKB-UniRule"/>
</dbReference>
<dbReference type="SUPFAM" id="SSF53756">
    <property type="entry name" value="UDP-Glycosyltransferase/glycogen phosphorylase"/>
    <property type="match status" value="1"/>
</dbReference>
<evidence type="ECO:0000256" key="4">
    <source>
        <dbReference type="ARBA" id="ARBA00012538"/>
    </source>
</evidence>
<comment type="function">
    <text evidence="9">Probably involved in the osmoprotection via the biosynthesis of trehalose. Catalyzes the transfer of glucose from UDP-alpha-D-glucose (UDP-Glc) to D-glucose 6-phosphate (Glc-6-P) to form trehalose-6-phosphate. Acts with retention of the anomeric configuration of the UDP-sugar donor.</text>
</comment>
<organism evidence="10 11">
    <name type="scientific">Brenneria corticis</name>
    <dbReference type="NCBI Taxonomy" id="2173106"/>
    <lineage>
        <taxon>Bacteria</taxon>
        <taxon>Pseudomonadati</taxon>
        <taxon>Pseudomonadota</taxon>
        <taxon>Gammaproteobacteria</taxon>
        <taxon>Enterobacterales</taxon>
        <taxon>Pectobacteriaceae</taxon>
        <taxon>Brenneria</taxon>
    </lineage>
</organism>
<comment type="subunit">
    <text evidence="3 9">Homotetramer.</text>
</comment>
<evidence type="ECO:0000256" key="1">
    <source>
        <dbReference type="ARBA" id="ARBA00005199"/>
    </source>
</evidence>
<accession>A0A2U1U439</accession>
<evidence type="ECO:0000256" key="5">
    <source>
        <dbReference type="ARBA" id="ARBA00018539"/>
    </source>
</evidence>
<evidence type="ECO:0000256" key="8">
    <source>
        <dbReference type="ARBA" id="ARBA00048039"/>
    </source>
</evidence>
<comment type="catalytic activity">
    <reaction evidence="8 9">
        <text>D-glucose 6-phosphate + UDP-alpha-D-glucose = alpha,alpha-trehalose 6-phosphate + UDP + H(+)</text>
        <dbReference type="Rhea" id="RHEA:18889"/>
        <dbReference type="ChEBI" id="CHEBI:15378"/>
        <dbReference type="ChEBI" id="CHEBI:58223"/>
        <dbReference type="ChEBI" id="CHEBI:58429"/>
        <dbReference type="ChEBI" id="CHEBI:58885"/>
        <dbReference type="ChEBI" id="CHEBI:61548"/>
        <dbReference type="EC" id="2.4.1.15"/>
    </reaction>
</comment>
<dbReference type="CDD" id="cd03788">
    <property type="entry name" value="GT20_TPS"/>
    <property type="match status" value="1"/>
</dbReference>
<keyword evidence="11" id="KW-1185">Reference proteome</keyword>
<dbReference type="EC" id="2.4.1.15" evidence="4 9"/>
<evidence type="ECO:0000256" key="7">
    <source>
        <dbReference type="ARBA" id="ARBA00022679"/>
    </source>
</evidence>
<dbReference type="RefSeq" id="WP_136166314.1">
    <property type="nucleotide sequence ID" value="NZ_KZ819077.1"/>
</dbReference>
<protein>
    <recommendedName>
        <fullName evidence="5 9">Trehalose-6-phosphate synthase</fullName>
        <ecNumber evidence="4 9">2.4.1.15</ecNumber>
    </recommendedName>
    <alternativeName>
        <fullName evidence="9">Osmoregulatory trehalose synthesis protein A</fullName>
    </alternativeName>
    <alternativeName>
        <fullName evidence="9">UDP-glucose-glucosephosphate glucosyltransferase</fullName>
    </alternativeName>
</protein>
<evidence type="ECO:0000313" key="11">
    <source>
        <dbReference type="Proteomes" id="UP000296159"/>
    </source>
</evidence>
<comment type="similarity">
    <text evidence="2 9">Belongs to the glycosyltransferase 20 family.</text>
</comment>
<name>A0A2U1U439_9GAMM</name>
<dbReference type="Proteomes" id="UP000296159">
    <property type="component" value="Unassembled WGS sequence"/>
</dbReference>
<dbReference type="UniPathway" id="UPA00299"/>
<evidence type="ECO:0000256" key="9">
    <source>
        <dbReference type="RuleBase" id="RU362045"/>
    </source>
</evidence>
<comment type="caution">
    <text evidence="10">The sequence shown here is derived from an EMBL/GenBank/DDBJ whole genome shotgun (WGS) entry which is preliminary data.</text>
</comment>
<dbReference type="NCBIfam" id="NF007513">
    <property type="entry name" value="PRK10117.1"/>
    <property type="match status" value="1"/>
</dbReference>
<dbReference type="GO" id="GO:0003825">
    <property type="term" value="F:alpha,alpha-trehalose-phosphate synthase (UDP-forming) activity"/>
    <property type="evidence" value="ECO:0007669"/>
    <property type="project" value="UniProtKB-UniRule"/>
</dbReference>
<proteinExistence type="inferred from homology"/>
<dbReference type="Gene3D" id="3.40.50.2000">
    <property type="entry name" value="Glycogen Phosphorylase B"/>
    <property type="match status" value="2"/>
</dbReference>
<evidence type="ECO:0000256" key="3">
    <source>
        <dbReference type="ARBA" id="ARBA00011881"/>
    </source>
</evidence>
<evidence type="ECO:0000313" key="10">
    <source>
        <dbReference type="EMBL" id="PWC16421.1"/>
    </source>
</evidence>
<dbReference type="AlphaFoldDB" id="A0A2U1U439"/>
<evidence type="ECO:0000256" key="2">
    <source>
        <dbReference type="ARBA" id="ARBA00008799"/>
    </source>
</evidence>
<dbReference type="FunFam" id="3.40.50.2000:FF:000024">
    <property type="entry name" value="Trehalose-6-phosphate synthase"/>
    <property type="match status" value="1"/>
</dbReference>
<evidence type="ECO:0000256" key="6">
    <source>
        <dbReference type="ARBA" id="ARBA00022676"/>
    </source>
</evidence>
<dbReference type="InterPro" id="IPR012766">
    <property type="entry name" value="Trehalose_OtsA"/>
</dbReference>
<keyword evidence="7 9" id="KW-0808">Transferase</keyword>
<sequence>MSRLVVVSNRIAIPDKSKSSAGGLAVGILDALKATGGLWFGWNGEISEISGEDEDDLNLQEVDGITYAALPLNQNDYDLYYCQFSNTVIWPAFHYRIDLVQFQREAWEGYCRVNELLARRLQPLIKPDDILWIHDYHLLPFAAALRKIGVNNRIGFFLHIPFPTPEIFNALPTHQELLKMLCEYDLLGFQTENDRMAFLDNLGQLTALQPIGAKTHRAFGNTFMTEVYPLGIAPDSIKEMAQGPLPPKMAAMKRELGDAQNIISCERLDYSKGLPERFLAYEALLEHYPQHRGKVRYSQIAPTSRGDVQAYQDIRHQLEMEVGRINGKYGTLNSTPLYYLNQHFDRRLLMKIFRLTDVGLVTPLRDGMNLVAKEYVAAQDPKDPGVLVLSRFAGAANELTAALIVNPYDRDEVAAALDKALTMPLDERISRYNDMMAVLHKNDIAHWRDSYLQDLRAIQPRSAAYGAAAQAPTL</sequence>
<dbReference type="EMBL" id="QDKH01000009">
    <property type="protein sequence ID" value="PWC16421.1"/>
    <property type="molecule type" value="Genomic_DNA"/>
</dbReference>
<keyword evidence="6 9" id="KW-0328">Glycosyltransferase</keyword>
<dbReference type="PANTHER" id="PTHR10788">
    <property type="entry name" value="TREHALOSE-6-PHOSPHATE SYNTHASE"/>
    <property type="match status" value="1"/>
</dbReference>
<dbReference type="NCBIfam" id="TIGR02400">
    <property type="entry name" value="trehalose_OtsA"/>
    <property type="match status" value="1"/>
</dbReference>
<comment type="pathway">
    <text evidence="1 9">Glycan biosynthesis; trehalose biosynthesis.</text>
</comment>
<dbReference type="PANTHER" id="PTHR10788:SF106">
    <property type="entry name" value="BCDNA.GH08860"/>
    <property type="match status" value="1"/>
</dbReference>